<name>A0AAN8P7C2_PATCE</name>
<dbReference type="Proteomes" id="UP001347796">
    <property type="component" value="Unassembled WGS sequence"/>
</dbReference>
<dbReference type="InterPro" id="IPR014716">
    <property type="entry name" value="Fibrinogen_a/b/g_C_1"/>
</dbReference>
<gene>
    <name evidence="3" type="ORF">SNE40_020601</name>
</gene>
<protein>
    <recommendedName>
        <fullName evidence="2">Fibrinogen C-terminal domain-containing protein</fullName>
    </recommendedName>
</protein>
<evidence type="ECO:0000256" key="1">
    <source>
        <dbReference type="SAM" id="SignalP"/>
    </source>
</evidence>
<evidence type="ECO:0000313" key="3">
    <source>
        <dbReference type="EMBL" id="KAK6169573.1"/>
    </source>
</evidence>
<dbReference type="PANTHER" id="PTHR19143">
    <property type="entry name" value="FIBRINOGEN/TENASCIN/ANGIOPOEITIN"/>
    <property type="match status" value="1"/>
</dbReference>
<keyword evidence="1" id="KW-0732">Signal</keyword>
<organism evidence="3 4">
    <name type="scientific">Patella caerulea</name>
    <name type="common">Rayed Mediterranean limpet</name>
    <dbReference type="NCBI Taxonomy" id="87958"/>
    <lineage>
        <taxon>Eukaryota</taxon>
        <taxon>Metazoa</taxon>
        <taxon>Spiralia</taxon>
        <taxon>Lophotrochozoa</taxon>
        <taxon>Mollusca</taxon>
        <taxon>Gastropoda</taxon>
        <taxon>Patellogastropoda</taxon>
        <taxon>Patelloidea</taxon>
        <taxon>Patellidae</taxon>
        <taxon>Patella</taxon>
    </lineage>
</organism>
<evidence type="ECO:0000259" key="2">
    <source>
        <dbReference type="PROSITE" id="PS51406"/>
    </source>
</evidence>
<proteinExistence type="predicted"/>
<comment type="caution">
    <text evidence="3">The sequence shown here is derived from an EMBL/GenBank/DDBJ whole genome shotgun (WGS) entry which is preliminary data.</text>
</comment>
<dbReference type="InterPro" id="IPR050373">
    <property type="entry name" value="Fibrinogen_C-term_domain"/>
</dbReference>
<dbReference type="AlphaFoldDB" id="A0AAN8P7C2"/>
<dbReference type="SUPFAM" id="SSF56496">
    <property type="entry name" value="Fibrinogen C-terminal domain-like"/>
    <property type="match status" value="1"/>
</dbReference>
<dbReference type="PROSITE" id="PS51406">
    <property type="entry name" value="FIBRINOGEN_C_2"/>
    <property type="match status" value="1"/>
</dbReference>
<feature type="domain" description="Fibrinogen C-terminal" evidence="2">
    <location>
        <begin position="115"/>
        <end position="310"/>
    </location>
</feature>
<dbReference type="EMBL" id="JAZGQO010000015">
    <property type="protein sequence ID" value="KAK6169573.1"/>
    <property type="molecule type" value="Genomic_DNA"/>
</dbReference>
<evidence type="ECO:0000313" key="4">
    <source>
        <dbReference type="Proteomes" id="UP001347796"/>
    </source>
</evidence>
<dbReference type="GO" id="GO:0005615">
    <property type="term" value="C:extracellular space"/>
    <property type="evidence" value="ECO:0007669"/>
    <property type="project" value="TreeGrafter"/>
</dbReference>
<accession>A0AAN8P7C2</accession>
<sequence length="346" mass="39979">MERSVRIIIYLYSCFVVVFAGRDSQYVQTKVYKEFESQSIFSEKTDSLLRCSVWCSSTVDCRRILYDKETKLCSLYDQGEHCLTDEAVIGKVCFRVLSICDEAHCERCPIGFYGDRCQHVIEDCADGTRKNVVPLTITTSFIRLSSSSHAIEVLCDFGHGGWTFILTRDGSRPEINFNRTWSEYVRGFGYRGGNHWLGLENVHKIIENHPRFKLQLFIRYGSPARMAFSHYSGFYICNVTDNYKIFFASFDENPNLPTGNSFTNGSYSINGRPFSTYDRDYSNYDCPGRFGGGWWFLDDPVCSRANVNGRRSGDNFESTWHWLDNLGNRTDLLGLFMKIFRETDNY</sequence>
<keyword evidence="4" id="KW-1185">Reference proteome</keyword>
<dbReference type="Gene3D" id="3.90.215.10">
    <property type="entry name" value="Gamma Fibrinogen, chain A, domain 1"/>
    <property type="match status" value="1"/>
</dbReference>
<feature type="chain" id="PRO_5042856524" description="Fibrinogen C-terminal domain-containing protein" evidence="1">
    <location>
        <begin position="21"/>
        <end position="346"/>
    </location>
</feature>
<reference evidence="3 4" key="1">
    <citation type="submission" date="2024-01" db="EMBL/GenBank/DDBJ databases">
        <title>The genome of the rayed Mediterranean limpet Patella caerulea (Linnaeus, 1758).</title>
        <authorList>
            <person name="Anh-Thu Weber A."/>
            <person name="Halstead-Nussloch G."/>
        </authorList>
    </citation>
    <scope>NUCLEOTIDE SEQUENCE [LARGE SCALE GENOMIC DNA]</scope>
    <source>
        <strain evidence="3">AATW-2023a</strain>
        <tissue evidence="3">Whole specimen</tissue>
    </source>
</reference>
<dbReference type="InterPro" id="IPR036056">
    <property type="entry name" value="Fibrinogen-like_C"/>
</dbReference>
<feature type="signal peptide" evidence="1">
    <location>
        <begin position="1"/>
        <end position="20"/>
    </location>
</feature>
<dbReference type="Pfam" id="PF00147">
    <property type="entry name" value="Fibrinogen_C"/>
    <property type="match status" value="1"/>
</dbReference>
<dbReference type="SMART" id="SM00186">
    <property type="entry name" value="FBG"/>
    <property type="match status" value="1"/>
</dbReference>
<dbReference type="InterPro" id="IPR002181">
    <property type="entry name" value="Fibrinogen_a/b/g_C_dom"/>
</dbReference>